<dbReference type="PRINTS" id="PR00081">
    <property type="entry name" value="GDHRDH"/>
</dbReference>
<gene>
    <name evidence="3" type="ORF">Q4T40_04660</name>
</gene>
<keyword evidence="3" id="KW-0560">Oxidoreductase</keyword>
<dbReference type="GO" id="GO:0047936">
    <property type="term" value="F:glucose 1-dehydrogenase [NAD(P)+] activity"/>
    <property type="evidence" value="ECO:0007669"/>
    <property type="project" value="UniProtKB-EC"/>
</dbReference>
<dbReference type="Pfam" id="PF13561">
    <property type="entry name" value="adh_short_C2"/>
    <property type="match status" value="1"/>
</dbReference>
<evidence type="ECO:0000313" key="4">
    <source>
        <dbReference type="Proteomes" id="UP001254848"/>
    </source>
</evidence>
<feature type="domain" description="Ketoreductase" evidence="2">
    <location>
        <begin position="5"/>
        <end position="186"/>
    </location>
</feature>
<dbReference type="RefSeq" id="WP_413779067.1">
    <property type="nucleotide sequence ID" value="NZ_JAUOZS010000001.1"/>
</dbReference>
<dbReference type="PANTHER" id="PTHR42760:SF40">
    <property type="entry name" value="3-OXOACYL-[ACYL-CARRIER-PROTEIN] REDUCTASE, CHLOROPLASTIC"/>
    <property type="match status" value="1"/>
</dbReference>
<sequence>MLKDKVAVITGAGQGIGRAIALQFARQGARVAVCDLNSDNAAAVAREITDTGAEAIAVKVDVTNEEQVLEMVAECMLHFSRIDILVNNAGIIQTGPFLKISAEAWDKVMAVNLRGVFSCCKAVFPVMQRQNGGRIINIASIAGKRGGGILGNSCYAASKGGVIAFTKGIAREGGPYNINVNAITPGYTDTEMTSSLTLKQRDAVLQMVPLGRAGKPEDVAAAACYLASDYAAFITGEIMDVDGGLMMD</sequence>
<organism evidence="3 4">
    <name type="scientific">Anaeroselena agilis</name>
    <dbReference type="NCBI Taxonomy" id="3063788"/>
    <lineage>
        <taxon>Bacteria</taxon>
        <taxon>Bacillati</taxon>
        <taxon>Bacillota</taxon>
        <taxon>Negativicutes</taxon>
        <taxon>Acetonemataceae</taxon>
        <taxon>Anaeroselena</taxon>
    </lineage>
</organism>
<evidence type="ECO:0000313" key="3">
    <source>
        <dbReference type="EMBL" id="MDT8900529.1"/>
    </source>
</evidence>
<dbReference type="EMBL" id="JAUOZS010000001">
    <property type="protein sequence ID" value="MDT8900529.1"/>
    <property type="molecule type" value="Genomic_DNA"/>
</dbReference>
<dbReference type="InterPro" id="IPR057326">
    <property type="entry name" value="KR_dom"/>
</dbReference>
<dbReference type="PANTHER" id="PTHR42760">
    <property type="entry name" value="SHORT-CHAIN DEHYDROGENASES/REDUCTASES FAMILY MEMBER"/>
    <property type="match status" value="1"/>
</dbReference>
<comment type="similarity">
    <text evidence="1">Belongs to the short-chain dehydrogenases/reductases (SDR) family.</text>
</comment>
<dbReference type="SUPFAM" id="SSF51735">
    <property type="entry name" value="NAD(P)-binding Rossmann-fold domains"/>
    <property type="match status" value="1"/>
</dbReference>
<accession>A0ABU3NUN2</accession>
<dbReference type="InterPro" id="IPR020904">
    <property type="entry name" value="Sc_DH/Rdtase_CS"/>
</dbReference>
<keyword evidence="4" id="KW-1185">Reference proteome</keyword>
<name>A0ABU3NUN2_9FIRM</name>
<dbReference type="EC" id="1.1.1.47" evidence="3"/>
<dbReference type="Gene3D" id="3.40.50.720">
    <property type="entry name" value="NAD(P)-binding Rossmann-like Domain"/>
    <property type="match status" value="1"/>
</dbReference>
<protein>
    <submittedName>
        <fullName evidence="3">Glucose 1-dehydrogenase</fullName>
        <ecNumber evidence="3">1.1.1.47</ecNumber>
    </submittedName>
</protein>
<dbReference type="PROSITE" id="PS00061">
    <property type="entry name" value="ADH_SHORT"/>
    <property type="match status" value="1"/>
</dbReference>
<dbReference type="SMART" id="SM00822">
    <property type="entry name" value="PKS_KR"/>
    <property type="match status" value="1"/>
</dbReference>
<dbReference type="NCBIfam" id="NF009466">
    <property type="entry name" value="PRK12826.1-2"/>
    <property type="match status" value="1"/>
</dbReference>
<proteinExistence type="inferred from homology"/>
<dbReference type="InterPro" id="IPR036291">
    <property type="entry name" value="NAD(P)-bd_dom_sf"/>
</dbReference>
<dbReference type="PRINTS" id="PR00080">
    <property type="entry name" value="SDRFAMILY"/>
</dbReference>
<evidence type="ECO:0000259" key="2">
    <source>
        <dbReference type="SMART" id="SM00822"/>
    </source>
</evidence>
<comment type="caution">
    <text evidence="3">The sequence shown here is derived from an EMBL/GenBank/DDBJ whole genome shotgun (WGS) entry which is preliminary data.</text>
</comment>
<evidence type="ECO:0000256" key="1">
    <source>
        <dbReference type="ARBA" id="ARBA00006484"/>
    </source>
</evidence>
<reference evidence="3 4" key="1">
    <citation type="submission" date="2023-07" db="EMBL/GenBank/DDBJ databases">
        <title>The novel representative of Negativicutes class, Anaeroselena agilis gen. nov. sp. nov.</title>
        <authorList>
            <person name="Prokofeva M.I."/>
            <person name="Elcheninov A.G."/>
            <person name="Klyukina A."/>
            <person name="Kublanov I.V."/>
            <person name="Frolov E.N."/>
            <person name="Podosokorskaya O.A."/>
        </authorList>
    </citation>
    <scope>NUCLEOTIDE SEQUENCE [LARGE SCALE GENOMIC DNA]</scope>
    <source>
        <strain evidence="3 4">4137-cl</strain>
    </source>
</reference>
<dbReference type="Proteomes" id="UP001254848">
    <property type="component" value="Unassembled WGS sequence"/>
</dbReference>
<dbReference type="InterPro" id="IPR002347">
    <property type="entry name" value="SDR_fam"/>
</dbReference>
<dbReference type="NCBIfam" id="NF005559">
    <property type="entry name" value="PRK07231.1"/>
    <property type="match status" value="1"/>
</dbReference>